<dbReference type="AlphaFoldDB" id="A0A3Q0E9G2"/>
<dbReference type="Pfam" id="PF12738">
    <property type="entry name" value="PTCB-BRCT"/>
    <property type="match status" value="1"/>
</dbReference>
<dbReference type="GeneID" id="103269510"/>
<evidence type="ECO:0000256" key="2">
    <source>
        <dbReference type="ARBA" id="ARBA00017027"/>
    </source>
</evidence>
<evidence type="ECO:0000256" key="8">
    <source>
        <dbReference type="ARBA" id="ARBA00026061"/>
    </source>
</evidence>
<dbReference type="SUPFAM" id="SSF52113">
    <property type="entry name" value="BRCT domain"/>
    <property type="match status" value="3"/>
</dbReference>
<evidence type="ECO:0000313" key="12">
    <source>
        <dbReference type="RefSeq" id="XP_021572769.1"/>
    </source>
</evidence>
<feature type="region of interest" description="Disordered" evidence="9">
    <location>
        <begin position="532"/>
        <end position="551"/>
    </location>
</feature>
<accession>A0A3Q0E9G2</accession>
<dbReference type="CDD" id="cd17751">
    <property type="entry name" value="BRCT_microcephalin_rpt3"/>
    <property type="match status" value="1"/>
</dbReference>
<dbReference type="PANTHER" id="PTHR14625:SF3">
    <property type="entry name" value="MICROCEPHALIN"/>
    <property type="match status" value="1"/>
</dbReference>
<feature type="compositionally biased region" description="Basic and acidic residues" evidence="9">
    <location>
        <begin position="324"/>
        <end position="334"/>
    </location>
</feature>
<comment type="function">
    <text evidence="7">Implicated in chromosome condensation and DNA damage induced cellular responses. May play a role in neurogenesis and regulation of the size of the cerebral cortex.</text>
</comment>
<feature type="domain" description="BRCT" evidence="10">
    <location>
        <begin position="643"/>
        <end position="701"/>
    </location>
</feature>
<dbReference type="FunFam" id="3.40.50.10190:FF:000047">
    <property type="entry name" value="Microcephalin"/>
    <property type="match status" value="1"/>
</dbReference>
<dbReference type="STRING" id="1868482.ENSTSYP00000030205"/>
<keyword evidence="11" id="KW-1185">Reference proteome</keyword>
<evidence type="ECO:0000259" key="10">
    <source>
        <dbReference type="PROSITE" id="PS50172"/>
    </source>
</evidence>
<protein>
    <recommendedName>
        <fullName evidence="2">Microcephalin</fullName>
    </recommendedName>
</protein>
<reference evidence="12" key="1">
    <citation type="submission" date="2025-08" db="UniProtKB">
        <authorList>
            <consortium name="RefSeq"/>
        </authorList>
    </citation>
    <scope>IDENTIFICATION</scope>
</reference>
<dbReference type="OrthoDB" id="2384350at2759"/>
<comment type="subunit">
    <text evidence="8">Interacts with CDC27 and maybe other components of the APC/C complex. Interacts with histone variant H2AX under DNA damage conditions.</text>
</comment>
<keyword evidence="5" id="KW-0677">Repeat</keyword>
<dbReference type="GO" id="GO:0000278">
    <property type="term" value="P:mitotic cell cycle"/>
    <property type="evidence" value="ECO:0007669"/>
    <property type="project" value="TreeGrafter"/>
</dbReference>
<name>A0A3Q0E9G2_CARSF</name>
<keyword evidence="3" id="KW-0963">Cytoplasm</keyword>
<dbReference type="CDD" id="cd17716">
    <property type="entry name" value="BRCT_microcephalin_rpt1"/>
    <property type="match status" value="1"/>
</dbReference>
<evidence type="ECO:0000256" key="6">
    <source>
        <dbReference type="ARBA" id="ARBA00023212"/>
    </source>
</evidence>
<feature type="compositionally biased region" description="Basic and acidic residues" evidence="9">
    <location>
        <begin position="385"/>
        <end position="395"/>
    </location>
</feature>
<dbReference type="InterPro" id="IPR036420">
    <property type="entry name" value="BRCT_dom_sf"/>
</dbReference>
<dbReference type="PANTHER" id="PTHR14625">
    <property type="entry name" value="MICROCEPHALIN"/>
    <property type="match status" value="1"/>
</dbReference>
<keyword evidence="4" id="KW-0597">Phosphoprotein</keyword>
<evidence type="ECO:0000256" key="7">
    <source>
        <dbReference type="ARBA" id="ARBA00025455"/>
    </source>
</evidence>
<gene>
    <name evidence="12" type="primary">MCPH1</name>
</gene>
<dbReference type="RefSeq" id="XP_021572769.1">
    <property type="nucleotide sequence ID" value="XM_021717094.1"/>
</dbReference>
<feature type="compositionally biased region" description="Basic and acidic residues" evidence="9">
    <location>
        <begin position="599"/>
        <end position="610"/>
    </location>
</feature>
<evidence type="ECO:0000256" key="1">
    <source>
        <dbReference type="ARBA" id="ARBA00004300"/>
    </source>
</evidence>
<feature type="region of interest" description="Disordered" evidence="9">
    <location>
        <begin position="288"/>
        <end position="343"/>
    </location>
</feature>
<sequence>MGAKVSKTFNKQVTHVVFKDGYQSTWNKAQKRGVKLVSVLWVEKCRTTGVHIDESLFPAANTNEHLTGLIKKKRKCMQPKDFILKSPENDKRYQRKLEKMAQELQRQKATIDNDIPLLLFESDGSLMYSPMKYHRNHHSAMEKRLQEMKEKRENLSPSSSQMIEQSHDNPGNSLCKASLTISHDTLCSYESFAGGLHSSFDDLCRNSVCGNQEGKLGESILEIKSDMCVSSPASKMHSIHSSASSNYLNTLSPQKSISNLSKEETNWQSDTVGKIVTPDKKQAEAVSKEMFDEKHSLSPTLHLTTGHLLVHSRPKSSSVKRKRTSGDPHLSPKEKLKKQSCSKRSIMPQLQLFKSEDNPQFRTKSALQTLDYGESSYDDYFSPDNLKERNSENRPPESQPSSIPAQFNHGSLSKEERASVFKMSDFSCIGKKHRSVNVPDLTTKTRPTPQKITVGEGSATWSCVTLEEAPTTAESTGCCGQASARLREDPRPSASLFSHTTEDSPHPSGSCGDSPPMKGSSEEMKELIHIEDTQKESTTPKMPQSSEGEAQQDYELSFVDDCHVEISAGEKENLSRGYSKSVKNRPRHDVLDGSYEDFKDRIKPHEESKKSGKGRKPTRTLVMTSMPSEKQNVIIQVVNKLKGFSLAQEVCETTTHVLSGKPLRTLNVLLGLARGCWILSYEWVMWSLEFGHWISEEPFELSDHFPAAPLCRRERHLSARQYQGTLFSDQPVMFISPASNPPRAKLCELVLLCGGQVSRAPHEASVFIGPPSGQKTAVVKYLSEKWILDSVTQHKVCAAENYFLPQ</sequence>
<feature type="compositionally biased region" description="Low complexity" evidence="9">
    <location>
        <begin position="297"/>
        <end position="309"/>
    </location>
</feature>
<dbReference type="InterPro" id="IPR029504">
    <property type="entry name" value="Microcephalin_mammal"/>
</dbReference>
<feature type="domain" description="BRCT" evidence="10">
    <location>
        <begin position="722"/>
        <end position="804"/>
    </location>
</feature>
<dbReference type="Pfam" id="PF12258">
    <property type="entry name" value="Microcephalin"/>
    <property type="match status" value="1"/>
</dbReference>
<dbReference type="KEGG" id="csyr:103269510"/>
<feature type="compositionally biased region" description="Polar residues" evidence="9">
    <location>
        <begin position="536"/>
        <end position="549"/>
    </location>
</feature>
<dbReference type="Proteomes" id="UP000189704">
    <property type="component" value="Unplaced"/>
</dbReference>
<dbReference type="Gene3D" id="3.40.50.10190">
    <property type="entry name" value="BRCT domain"/>
    <property type="match status" value="3"/>
</dbReference>
<evidence type="ECO:0000256" key="9">
    <source>
        <dbReference type="SAM" id="MobiDB-lite"/>
    </source>
</evidence>
<dbReference type="InterPro" id="IPR001357">
    <property type="entry name" value="BRCT_dom"/>
</dbReference>
<evidence type="ECO:0000256" key="3">
    <source>
        <dbReference type="ARBA" id="ARBA00022490"/>
    </source>
</evidence>
<evidence type="ECO:0000256" key="4">
    <source>
        <dbReference type="ARBA" id="ARBA00022553"/>
    </source>
</evidence>
<evidence type="ECO:0000313" key="11">
    <source>
        <dbReference type="Proteomes" id="UP000189704"/>
    </source>
</evidence>
<proteinExistence type="predicted"/>
<organism evidence="11 12">
    <name type="scientific">Carlito syrichta</name>
    <name type="common">Philippine tarsier</name>
    <name type="synonym">Tarsius syrichta</name>
    <dbReference type="NCBI Taxonomy" id="1868482"/>
    <lineage>
        <taxon>Eukaryota</taxon>
        <taxon>Metazoa</taxon>
        <taxon>Chordata</taxon>
        <taxon>Craniata</taxon>
        <taxon>Vertebrata</taxon>
        <taxon>Euteleostomi</taxon>
        <taxon>Mammalia</taxon>
        <taxon>Eutheria</taxon>
        <taxon>Euarchontoglires</taxon>
        <taxon>Primates</taxon>
        <taxon>Haplorrhini</taxon>
        <taxon>Tarsiiformes</taxon>
        <taxon>Tarsiidae</taxon>
        <taxon>Carlito</taxon>
    </lineage>
</organism>
<feature type="region of interest" description="Disordered" evidence="9">
    <location>
        <begin position="599"/>
        <end position="618"/>
    </location>
</feature>
<dbReference type="PROSITE" id="PS50172">
    <property type="entry name" value="BRCT"/>
    <property type="match status" value="3"/>
</dbReference>
<dbReference type="GO" id="GO:0005813">
    <property type="term" value="C:centrosome"/>
    <property type="evidence" value="ECO:0007669"/>
    <property type="project" value="UniProtKB-SubCell"/>
</dbReference>
<dbReference type="SMART" id="SM00292">
    <property type="entry name" value="BRCT"/>
    <property type="match status" value="2"/>
</dbReference>
<dbReference type="InterPro" id="IPR022047">
    <property type="entry name" value="Microcephalin-like"/>
</dbReference>
<dbReference type="CDD" id="cd17736">
    <property type="entry name" value="BRCT_microcephalin_rpt2"/>
    <property type="match status" value="1"/>
</dbReference>
<feature type="domain" description="BRCT" evidence="10">
    <location>
        <begin position="1"/>
        <end position="59"/>
    </location>
</feature>
<feature type="compositionally biased region" description="Basic residues" evidence="9">
    <location>
        <begin position="310"/>
        <end position="323"/>
    </location>
</feature>
<dbReference type="GO" id="GO:0021987">
    <property type="term" value="P:cerebral cortex development"/>
    <property type="evidence" value="ECO:0007669"/>
    <property type="project" value="InterPro"/>
</dbReference>
<feature type="compositionally biased region" description="Polar residues" evidence="9">
    <location>
        <begin position="399"/>
        <end position="411"/>
    </location>
</feature>
<evidence type="ECO:0000256" key="5">
    <source>
        <dbReference type="ARBA" id="ARBA00022737"/>
    </source>
</evidence>
<dbReference type="CTD" id="79648"/>
<feature type="region of interest" description="Disordered" evidence="9">
    <location>
        <begin position="486"/>
        <end position="521"/>
    </location>
</feature>
<comment type="subcellular location">
    <subcellularLocation>
        <location evidence="1">Cytoplasm</location>
        <location evidence="1">Cytoskeleton</location>
        <location evidence="1">Microtubule organizing center</location>
        <location evidence="1">Centrosome</location>
    </subcellularLocation>
</comment>
<keyword evidence="6" id="KW-0206">Cytoskeleton</keyword>
<feature type="region of interest" description="Disordered" evidence="9">
    <location>
        <begin position="374"/>
        <end position="416"/>
    </location>
</feature>